<evidence type="ECO:0000313" key="2">
    <source>
        <dbReference type="Proteomes" id="UP001180020"/>
    </source>
</evidence>
<comment type="caution">
    <text evidence="1">The sequence shown here is derived from an EMBL/GenBank/DDBJ whole genome shotgun (WGS) entry which is preliminary data.</text>
</comment>
<keyword evidence="2" id="KW-1185">Reference proteome</keyword>
<gene>
    <name evidence="1" type="ORF">QJS10_CPA09g02018</name>
</gene>
<reference evidence="1" key="2">
    <citation type="submission" date="2023-06" db="EMBL/GenBank/DDBJ databases">
        <authorList>
            <person name="Ma L."/>
            <person name="Liu K.-W."/>
            <person name="Li Z."/>
            <person name="Hsiao Y.-Y."/>
            <person name="Qi Y."/>
            <person name="Fu T."/>
            <person name="Tang G."/>
            <person name="Zhang D."/>
            <person name="Sun W.-H."/>
            <person name="Liu D.-K."/>
            <person name="Li Y."/>
            <person name="Chen G.-Z."/>
            <person name="Liu X.-D."/>
            <person name="Liao X.-Y."/>
            <person name="Jiang Y.-T."/>
            <person name="Yu X."/>
            <person name="Hao Y."/>
            <person name="Huang J."/>
            <person name="Zhao X.-W."/>
            <person name="Ke S."/>
            <person name="Chen Y.-Y."/>
            <person name="Wu W.-L."/>
            <person name="Hsu J.-L."/>
            <person name="Lin Y.-F."/>
            <person name="Huang M.-D."/>
            <person name="Li C.-Y."/>
            <person name="Huang L."/>
            <person name="Wang Z.-W."/>
            <person name="Zhao X."/>
            <person name="Zhong W.-Y."/>
            <person name="Peng D.-H."/>
            <person name="Ahmad S."/>
            <person name="Lan S."/>
            <person name="Zhang J.-S."/>
            <person name="Tsai W.-C."/>
            <person name="Van De Peer Y."/>
            <person name="Liu Z.-J."/>
        </authorList>
    </citation>
    <scope>NUCLEOTIDE SEQUENCE</scope>
    <source>
        <strain evidence="1">CP</strain>
        <tissue evidence="1">Leaves</tissue>
    </source>
</reference>
<protein>
    <submittedName>
        <fullName evidence="1">Uncharacterized protein</fullName>
    </submittedName>
</protein>
<reference evidence="1" key="1">
    <citation type="journal article" date="2023" name="Nat. Commun.">
        <title>Diploid and tetraploid genomes of Acorus and the evolution of monocots.</title>
        <authorList>
            <person name="Ma L."/>
            <person name="Liu K.W."/>
            <person name="Li Z."/>
            <person name="Hsiao Y.Y."/>
            <person name="Qi Y."/>
            <person name="Fu T."/>
            <person name="Tang G.D."/>
            <person name="Zhang D."/>
            <person name="Sun W.H."/>
            <person name="Liu D.K."/>
            <person name="Li Y."/>
            <person name="Chen G.Z."/>
            <person name="Liu X.D."/>
            <person name="Liao X.Y."/>
            <person name="Jiang Y.T."/>
            <person name="Yu X."/>
            <person name="Hao Y."/>
            <person name="Huang J."/>
            <person name="Zhao X.W."/>
            <person name="Ke S."/>
            <person name="Chen Y.Y."/>
            <person name="Wu W.L."/>
            <person name="Hsu J.L."/>
            <person name="Lin Y.F."/>
            <person name="Huang M.D."/>
            <person name="Li C.Y."/>
            <person name="Huang L."/>
            <person name="Wang Z.W."/>
            <person name="Zhao X."/>
            <person name="Zhong W.Y."/>
            <person name="Peng D.H."/>
            <person name="Ahmad S."/>
            <person name="Lan S."/>
            <person name="Zhang J.S."/>
            <person name="Tsai W.C."/>
            <person name="Van de Peer Y."/>
            <person name="Liu Z.J."/>
        </authorList>
    </citation>
    <scope>NUCLEOTIDE SEQUENCE</scope>
    <source>
        <strain evidence="1">CP</strain>
    </source>
</reference>
<evidence type="ECO:0000313" key="1">
    <source>
        <dbReference type="EMBL" id="KAK1308525.1"/>
    </source>
</evidence>
<dbReference type="EMBL" id="JAUJYO010000009">
    <property type="protein sequence ID" value="KAK1308525.1"/>
    <property type="molecule type" value="Genomic_DNA"/>
</dbReference>
<name>A0AAV9E4Z3_ACOCL</name>
<proteinExistence type="predicted"/>
<accession>A0AAV9E4Z3</accession>
<sequence>MEAPERLTEFCGLVTSKELSGSPGGTDVEEIKIVMERRCLSSLPSCMNQTNNVAPLVLGNPS</sequence>
<organism evidence="1 2">
    <name type="scientific">Acorus calamus</name>
    <name type="common">Sweet flag</name>
    <dbReference type="NCBI Taxonomy" id="4465"/>
    <lineage>
        <taxon>Eukaryota</taxon>
        <taxon>Viridiplantae</taxon>
        <taxon>Streptophyta</taxon>
        <taxon>Embryophyta</taxon>
        <taxon>Tracheophyta</taxon>
        <taxon>Spermatophyta</taxon>
        <taxon>Magnoliopsida</taxon>
        <taxon>Liliopsida</taxon>
        <taxon>Acoraceae</taxon>
        <taxon>Acorus</taxon>
    </lineage>
</organism>
<dbReference type="Proteomes" id="UP001180020">
    <property type="component" value="Unassembled WGS sequence"/>
</dbReference>
<dbReference type="AlphaFoldDB" id="A0AAV9E4Z3"/>